<evidence type="ECO:0000256" key="3">
    <source>
        <dbReference type="ARBA" id="ARBA00012552"/>
    </source>
</evidence>
<evidence type="ECO:0000256" key="5">
    <source>
        <dbReference type="ARBA" id="ARBA00022552"/>
    </source>
</evidence>
<dbReference type="CDD" id="cd00268">
    <property type="entry name" value="DEADc"/>
    <property type="match status" value="1"/>
</dbReference>
<dbReference type="OMA" id="RESHNFM"/>
<evidence type="ECO:0000313" key="18">
    <source>
        <dbReference type="EMBL" id="GAQ84450.1"/>
    </source>
</evidence>
<dbReference type="Gene3D" id="3.40.50.300">
    <property type="entry name" value="P-loop containing nucleotide triphosphate hydrolases"/>
    <property type="match status" value="2"/>
</dbReference>
<comment type="function">
    <text evidence="11">ATP-dependent RNA helicase required for 60S ribosomal subunit synthesis. Involved in efficient pre-rRNA processing, predominantly at site A3, which is necessary for the normal formation of 25S and 5.8S rRNAs.</text>
</comment>
<dbReference type="Proteomes" id="UP000054558">
    <property type="component" value="Unassembled WGS sequence"/>
</dbReference>
<dbReference type="CDD" id="cd18787">
    <property type="entry name" value="SF2_C_DEAD"/>
    <property type="match status" value="1"/>
</dbReference>
<accession>A0A1Y1I0I2</accession>
<dbReference type="FunFam" id="3.40.50.300:FF:000008">
    <property type="entry name" value="ATP-dependent RNA helicase RhlB"/>
    <property type="match status" value="1"/>
</dbReference>
<evidence type="ECO:0000256" key="7">
    <source>
        <dbReference type="ARBA" id="ARBA00022801"/>
    </source>
</evidence>
<dbReference type="PROSITE" id="PS00039">
    <property type="entry name" value="DEAD_ATP_HELICASE"/>
    <property type="match status" value="1"/>
</dbReference>
<dbReference type="InterPro" id="IPR044742">
    <property type="entry name" value="DEAD/DEAH_RhlB"/>
</dbReference>
<feature type="domain" description="Helicase ATP-binding" evidence="15">
    <location>
        <begin position="267"/>
        <end position="441"/>
    </location>
</feature>
<dbReference type="PANTHER" id="PTHR47958">
    <property type="entry name" value="ATP-DEPENDENT RNA HELICASE DBP3"/>
    <property type="match status" value="1"/>
</dbReference>
<keyword evidence="4" id="KW-0690">Ribosome biogenesis</keyword>
<dbReference type="PROSITE" id="PS51195">
    <property type="entry name" value="Q_MOTIF"/>
    <property type="match status" value="1"/>
</dbReference>
<dbReference type="FunFam" id="3.40.50.300:FF:000079">
    <property type="entry name" value="probable ATP-dependent RNA helicase DDX17"/>
    <property type="match status" value="1"/>
</dbReference>
<dbReference type="InterPro" id="IPR014014">
    <property type="entry name" value="RNA_helicase_DEAD_Q_motif"/>
</dbReference>
<dbReference type="SMART" id="SM00487">
    <property type="entry name" value="DEXDc"/>
    <property type="match status" value="1"/>
</dbReference>
<reference evidence="18 19" key="1">
    <citation type="journal article" date="2014" name="Nat. Commun.">
        <title>Klebsormidium flaccidum genome reveals primary factors for plant terrestrial adaptation.</title>
        <authorList>
            <person name="Hori K."/>
            <person name="Maruyama F."/>
            <person name="Fujisawa T."/>
            <person name="Togashi T."/>
            <person name="Yamamoto N."/>
            <person name="Seo M."/>
            <person name="Sato S."/>
            <person name="Yamada T."/>
            <person name="Mori H."/>
            <person name="Tajima N."/>
            <person name="Moriyama T."/>
            <person name="Ikeuchi M."/>
            <person name="Watanabe M."/>
            <person name="Wada H."/>
            <person name="Kobayashi K."/>
            <person name="Saito M."/>
            <person name="Masuda T."/>
            <person name="Sasaki-Sekimoto Y."/>
            <person name="Mashiguchi K."/>
            <person name="Awai K."/>
            <person name="Shimojima M."/>
            <person name="Masuda S."/>
            <person name="Iwai M."/>
            <person name="Nobusawa T."/>
            <person name="Narise T."/>
            <person name="Kondo S."/>
            <person name="Saito H."/>
            <person name="Sato R."/>
            <person name="Murakawa M."/>
            <person name="Ihara Y."/>
            <person name="Oshima-Yamada Y."/>
            <person name="Ohtaka K."/>
            <person name="Satoh M."/>
            <person name="Sonobe K."/>
            <person name="Ishii M."/>
            <person name="Ohtani R."/>
            <person name="Kanamori-Sato M."/>
            <person name="Honoki R."/>
            <person name="Miyazaki D."/>
            <person name="Mochizuki H."/>
            <person name="Umetsu J."/>
            <person name="Higashi K."/>
            <person name="Shibata D."/>
            <person name="Kamiya Y."/>
            <person name="Sato N."/>
            <person name="Nakamura Y."/>
            <person name="Tabata S."/>
            <person name="Ida S."/>
            <person name="Kurokawa K."/>
            <person name="Ohta H."/>
        </authorList>
    </citation>
    <scope>NUCLEOTIDE SEQUENCE [LARGE SCALE GENOMIC DNA]</scope>
    <source>
        <strain evidence="18 19">NIES-2285</strain>
    </source>
</reference>
<dbReference type="AlphaFoldDB" id="A0A1Y1I0I2"/>
<dbReference type="STRING" id="105231.A0A1Y1I0I2"/>
<keyword evidence="7 13" id="KW-0378">Hydrolase</keyword>
<organism evidence="18 19">
    <name type="scientific">Klebsormidium nitens</name>
    <name type="common">Green alga</name>
    <name type="synonym">Ulothrix nitens</name>
    <dbReference type="NCBI Taxonomy" id="105231"/>
    <lineage>
        <taxon>Eukaryota</taxon>
        <taxon>Viridiplantae</taxon>
        <taxon>Streptophyta</taxon>
        <taxon>Klebsormidiophyceae</taxon>
        <taxon>Klebsormidiales</taxon>
        <taxon>Klebsormidiaceae</taxon>
        <taxon>Klebsormidium</taxon>
    </lineage>
</organism>
<evidence type="ECO:0000256" key="11">
    <source>
        <dbReference type="ARBA" id="ARBA00037449"/>
    </source>
</evidence>
<evidence type="ECO:0000256" key="14">
    <source>
        <dbReference type="SAM" id="MobiDB-lite"/>
    </source>
</evidence>
<evidence type="ECO:0000256" key="12">
    <source>
        <dbReference type="PROSITE-ProRule" id="PRU00552"/>
    </source>
</evidence>
<evidence type="ECO:0000259" key="16">
    <source>
        <dbReference type="PROSITE" id="PS51194"/>
    </source>
</evidence>
<evidence type="ECO:0000256" key="10">
    <source>
        <dbReference type="ARBA" id="ARBA00023242"/>
    </source>
</evidence>
<sequence>MMSPRALLPAVAKRLAFLAPLESAFSLDAARFLSTESRDLLSGAERQVVTSDGARVTSASCGVTSASEEENVLGGACGATITGVGKGSGPRWLVNLSDAGVWDGFGASEARGYHSSSRLTKAQSAVQYADDADDFPQHFSSNRSQGSYGSSRSGGYGSSGYNSRPQSRMGGYDRRRTGGRDGMDFMPRREAVPRVRIEVGEYDREALPQSSSEEVQAFYEENEITVVGENIPSPALTFEQTGFPEQFIKKLSSGGFEKPFPIQAQSWPLGLQGRSLVAVAKTGSGKTLGYLLPGLVEVLKKKNDRRVGPTVLVLAPTRELANQIQEEASKFGRIAGLTSVCLYGGASKVPQMQMIRAGVDVVIATPGRLNDFIEMGQIDLSQVSFLVIDEADRMLDMGFEPQIRRIVENVPEERQTLFYTATWPREVRSIASDLLNDPVQITIGSTDNLVANKSITQRVEIVRTGHQKRERLLELLAEKQGAKVLVFVNTKSECEALMWEASKDRKAATIHGDKTQQTREMTLRAFRTGRVDVLIATDVAARGIDVKDIELVINFDFPNSVEDYVHRIGRTGRAGAEGISHTFLTDRDASHVPALVKVMKGSGQEIPEELARMMRTRAGASSGQNRGRSRGSGQRYRDSSKRWDKSMYADKFSMGRRDRW</sequence>
<dbReference type="EC" id="3.6.4.13" evidence="3"/>
<feature type="region of interest" description="Disordered" evidence="14">
    <location>
        <begin position="133"/>
        <end position="186"/>
    </location>
</feature>
<dbReference type="GO" id="GO:0016787">
    <property type="term" value="F:hydrolase activity"/>
    <property type="evidence" value="ECO:0007669"/>
    <property type="project" value="UniProtKB-KW"/>
</dbReference>
<evidence type="ECO:0000313" key="19">
    <source>
        <dbReference type="Proteomes" id="UP000054558"/>
    </source>
</evidence>
<dbReference type="SUPFAM" id="SSF52540">
    <property type="entry name" value="P-loop containing nucleoside triphosphate hydrolases"/>
    <property type="match status" value="1"/>
</dbReference>
<evidence type="ECO:0000256" key="8">
    <source>
        <dbReference type="ARBA" id="ARBA00022806"/>
    </source>
</evidence>
<dbReference type="InterPro" id="IPR000629">
    <property type="entry name" value="RNA-helicase_DEAD-box_CS"/>
</dbReference>
<keyword evidence="6 13" id="KW-0547">Nucleotide-binding</keyword>
<feature type="short sequence motif" description="Q motif" evidence="12">
    <location>
        <begin position="236"/>
        <end position="264"/>
    </location>
</feature>
<comment type="similarity">
    <text evidence="2">Belongs to the DEAD box helicase family. DDX5/DBP2 subfamily.</text>
</comment>
<dbReference type="InterPro" id="IPR014001">
    <property type="entry name" value="Helicase_ATP-bd"/>
</dbReference>
<feature type="compositionally biased region" description="Basic and acidic residues" evidence="14">
    <location>
        <begin position="171"/>
        <end position="186"/>
    </location>
</feature>
<dbReference type="InterPro" id="IPR027417">
    <property type="entry name" value="P-loop_NTPase"/>
</dbReference>
<feature type="domain" description="Helicase C-terminal" evidence="16">
    <location>
        <begin position="468"/>
        <end position="614"/>
    </location>
</feature>
<proteinExistence type="inferred from homology"/>
<evidence type="ECO:0000259" key="15">
    <source>
        <dbReference type="PROSITE" id="PS51192"/>
    </source>
</evidence>
<evidence type="ECO:0000259" key="17">
    <source>
        <dbReference type="PROSITE" id="PS51195"/>
    </source>
</evidence>
<dbReference type="SMART" id="SM00490">
    <property type="entry name" value="HELICc"/>
    <property type="match status" value="1"/>
</dbReference>
<dbReference type="GO" id="GO:0003724">
    <property type="term" value="F:RNA helicase activity"/>
    <property type="evidence" value="ECO:0000318"/>
    <property type="project" value="GO_Central"/>
</dbReference>
<evidence type="ECO:0000256" key="2">
    <source>
        <dbReference type="ARBA" id="ARBA00009334"/>
    </source>
</evidence>
<keyword evidence="10" id="KW-0539">Nucleus</keyword>
<feature type="compositionally biased region" description="Low complexity" evidence="14">
    <location>
        <begin position="140"/>
        <end position="151"/>
    </location>
</feature>
<dbReference type="Pfam" id="PF00270">
    <property type="entry name" value="DEAD"/>
    <property type="match status" value="1"/>
</dbReference>
<dbReference type="GO" id="GO:0005524">
    <property type="term" value="F:ATP binding"/>
    <property type="evidence" value="ECO:0007669"/>
    <property type="project" value="UniProtKB-KW"/>
</dbReference>
<gene>
    <name evidence="18" type="ORF">KFL_001890140</name>
</gene>
<dbReference type="OrthoDB" id="196131at2759"/>
<keyword evidence="9 13" id="KW-0067">ATP-binding</keyword>
<dbReference type="PROSITE" id="PS51192">
    <property type="entry name" value="HELICASE_ATP_BIND_1"/>
    <property type="match status" value="1"/>
</dbReference>
<dbReference type="PROSITE" id="PS51194">
    <property type="entry name" value="HELICASE_CTER"/>
    <property type="match status" value="1"/>
</dbReference>
<keyword evidence="5" id="KW-0698">rRNA processing</keyword>
<dbReference type="Pfam" id="PF00271">
    <property type="entry name" value="Helicase_C"/>
    <property type="match status" value="1"/>
</dbReference>
<feature type="compositionally biased region" description="Low complexity" evidence="14">
    <location>
        <begin position="159"/>
        <end position="170"/>
    </location>
</feature>
<evidence type="ECO:0000256" key="4">
    <source>
        <dbReference type="ARBA" id="ARBA00022517"/>
    </source>
</evidence>
<feature type="domain" description="DEAD-box RNA helicase Q" evidence="17">
    <location>
        <begin position="236"/>
        <end position="264"/>
    </location>
</feature>
<dbReference type="InterPro" id="IPR001650">
    <property type="entry name" value="Helicase_C-like"/>
</dbReference>
<name>A0A1Y1I0I2_KLENI</name>
<keyword evidence="19" id="KW-1185">Reference proteome</keyword>
<evidence type="ECO:0000256" key="1">
    <source>
        <dbReference type="ARBA" id="ARBA00004604"/>
    </source>
</evidence>
<feature type="region of interest" description="Disordered" evidence="14">
    <location>
        <begin position="617"/>
        <end position="641"/>
    </location>
</feature>
<dbReference type="EMBL" id="DF237138">
    <property type="protein sequence ID" value="GAQ84450.1"/>
    <property type="molecule type" value="Genomic_DNA"/>
</dbReference>
<evidence type="ECO:0000256" key="6">
    <source>
        <dbReference type="ARBA" id="ARBA00022741"/>
    </source>
</evidence>
<feature type="compositionally biased region" description="Low complexity" evidence="14">
    <location>
        <begin position="617"/>
        <end position="634"/>
    </location>
</feature>
<dbReference type="GO" id="GO:0003729">
    <property type="term" value="F:mRNA binding"/>
    <property type="evidence" value="ECO:0000318"/>
    <property type="project" value="GO_Central"/>
</dbReference>
<keyword evidence="8 13" id="KW-0347">Helicase</keyword>
<evidence type="ECO:0000256" key="13">
    <source>
        <dbReference type="RuleBase" id="RU000492"/>
    </source>
</evidence>
<comment type="subcellular location">
    <subcellularLocation>
        <location evidence="1">Nucleus</location>
        <location evidence="1">Nucleolus</location>
    </subcellularLocation>
</comment>
<evidence type="ECO:0000256" key="9">
    <source>
        <dbReference type="ARBA" id="ARBA00022840"/>
    </source>
</evidence>
<protein>
    <recommendedName>
        <fullName evidence="3">RNA helicase</fullName>
        <ecNumber evidence="3">3.6.4.13</ecNumber>
    </recommendedName>
</protein>
<dbReference type="InterPro" id="IPR011545">
    <property type="entry name" value="DEAD/DEAH_box_helicase_dom"/>
</dbReference>